<evidence type="ECO:0000313" key="3">
    <source>
        <dbReference type="Proteomes" id="UP000243342"/>
    </source>
</evidence>
<organism evidence="2 3">
    <name type="scientific">Mangrovactinospora gilvigrisea</name>
    <dbReference type="NCBI Taxonomy" id="1428644"/>
    <lineage>
        <taxon>Bacteria</taxon>
        <taxon>Bacillati</taxon>
        <taxon>Actinomycetota</taxon>
        <taxon>Actinomycetes</taxon>
        <taxon>Kitasatosporales</taxon>
        <taxon>Streptomycetaceae</taxon>
        <taxon>Mangrovactinospora</taxon>
    </lineage>
</organism>
<dbReference type="Proteomes" id="UP000243342">
    <property type="component" value="Unassembled WGS sequence"/>
</dbReference>
<dbReference type="OrthoDB" id="5140481at2"/>
<name>A0A1J7C5L9_9ACTN</name>
<protein>
    <submittedName>
        <fullName evidence="2">DUF433 domain-containing protein</fullName>
    </submittedName>
</protein>
<dbReference type="STRING" id="1428644.BIV57_14325"/>
<evidence type="ECO:0000313" key="2">
    <source>
        <dbReference type="EMBL" id="OIV36836.1"/>
    </source>
</evidence>
<dbReference type="InterPro" id="IPR009057">
    <property type="entry name" value="Homeodomain-like_sf"/>
</dbReference>
<dbReference type="AlphaFoldDB" id="A0A1J7C5L9"/>
<dbReference type="Pfam" id="PF04255">
    <property type="entry name" value="DUF433"/>
    <property type="match status" value="1"/>
</dbReference>
<dbReference type="RefSeq" id="WP_071657237.1">
    <property type="nucleotide sequence ID" value="NZ_MLCF01000074.1"/>
</dbReference>
<dbReference type="SUPFAM" id="SSF46689">
    <property type="entry name" value="Homeodomain-like"/>
    <property type="match status" value="1"/>
</dbReference>
<feature type="domain" description="Putative antitoxin VapB45-like DNA-binding HTH" evidence="1">
    <location>
        <begin position="8"/>
        <end position="80"/>
    </location>
</feature>
<dbReference type="InterPro" id="IPR048708">
    <property type="entry name" value="VapB45-like_HTH"/>
</dbReference>
<dbReference type="Gene3D" id="1.10.10.10">
    <property type="entry name" value="Winged helix-like DNA-binding domain superfamily/Winged helix DNA-binding domain"/>
    <property type="match status" value="1"/>
</dbReference>
<proteinExistence type="predicted"/>
<gene>
    <name evidence="2" type="ORF">BIV57_14325</name>
</gene>
<dbReference type="Pfam" id="PF21321">
    <property type="entry name" value="HTH_66"/>
    <property type="match status" value="1"/>
</dbReference>
<reference evidence="2 3" key="1">
    <citation type="submission" date="2016-10" db="EMBL/GenBank/DDBJ databases">
        <title>Genome sequence of Streptomyces gilvigriseus MUSC 26.</title>
        <authorList>
            <person name="Lee L.-H."/>
            <person name="Ser H.-L."/>
        </authorList>
    </citation>
    <scope>NUCLEOTIDE SEQUENCE [LARGE SCALE GENOMIC DNA]</scope>
    <source>
        <strain evidence="2 3">MUSC 26</strain>
    </source>
</reference>
<accession>A0A1J7C5L9</accession>
<keyword evidence="3" id="KW-1185">Reference proteome</keyword>
<evidence type="ECO:0000259" key="1">
    <source>
        <dbReference type="Pfam" id="PF21321"/>
    </source>
</evidence>
<dbReference type="InterPro" id="IPR036388">
    <property type="entry name" value="WH-like_DNA-bd_sf"/>
</dbReference>
<dbReference type="InterPro" id="IPR007367">
    <property type="entry name" value="DUF433"/>
</dbReference>
<comment type="caution">
    <text evidence="2">The sequence shown here is derived from an EMBL/GenBank/DDBJ whole genome shotgun (WGS) entry which is preliminary data.</text>
</comment>
<dbReference type="EMBL" id="MLCF01000074">
    <property type="protein sequence ID" value="OIV36836.1"/>
    <property type="molecule type" value="Genomic_DNA"/>
</dbReference>
<sequence>MVDRLNDPLMGIQEAARHLEIPSRTLSRWTGECAAGAPLVHSVPPLHRGGPALPFVAVVESYVIRSLRELGLPLPKIREAATAVREEFGTPYGLATQRIATDGVDIFTEIQGGELVRVHDRQQPFREVIEDYLRYVHWPAGDQFPDRLRLRQYPDVAPVIIDPRFGWGSPVVEQNRVQVDAIVGMWRAGESLETVAEEYGLTRDQVEAVCQHAPAAA</sequence>